<dbReference type="Proteomes" id="UP000515140">
    <property type="component" value="Unplaced"/>
</dbReference>
<dbReference type="Gene3D" id="1.10.10.60">
    <property type="entry name" value="Homeodomain-like"/>
    <property type="match status" value="1"/>
</dbReference>
<dbReference type="InterPro" id="IPR009057">
    <property type="entry name" value="Homeodomain-like_sf"/>
</dbReference>
<keyword evidence="3" id="KW-0217">Developmental protein</keyword>
<evidence type="ECO:0000256" key="5">
    <source>
        <dbReference type="ARBA" id="ARBA00023155"/>
    </source>
</evidence>
<keyword evidence="15" id="KW-1185">Reference proteome</keyword>
<feature type="domain" description="Homeobox" evidence="14">
    <location>
        <begin position="74"/>
        <end position="134"/>
    </location>
</feature>
<reference evidence="16" key="1">
    <citation type="submission" date="2025-08" db="UniProtKB">
        <authorList>
            <consortium name="RefSeq"/>
        </authorList>
    </citation>
    <scope>IDENTIFICATION</scope>
    <source>
        <tissue evidence="16">Spleen</tissue>
    </source>
</reference>
<dbReference type="InterPro" id="IPR042223">
    <property type="entry name" value="SEBOX"/>
</dbReference>
<evidence type="ECO:0000256" key="4">
    <source>
        <dbReference type="ARBA" id="ARBA00023125"/>
    </source>
</evidence>
<dbReference type="GO" id="GO:0005634">
    <property type="term" value="C:nucleus"/>
    <property type="evidence" value="ECO:0007669"/>
    <property type="project" value="UniProtKB-SubCell"/>
</dbReference>
<keyword evidence="6 11" id="KW-0539">Nucleus</keyword>
<dbReference type="CTD" id="645832"/>
<dbReference type="KEGG" id="pcw:110192204"/>
<dbReference type="PANTHER" id="PTHR47777">
    <property type="entry name" value="HOMEOBOX PROTEIN SEBOX"/>
    <property type="match status" value="1"/>
</dbReference>
<evidence type="ECO:0000256" key="10">
    <source>
        <dbReference type="ARBA" id="ARBA00081424"/>
    </source>
</evidence>
<dbReference type="GO" id="GO:0003677">
    <property type="term" value="F:DNA binding"/>
    <property type="evidence" value="ECO:0007669"/>
    <property type="project" value="UniProtKB-UniRule"/>
</dbReference>
<accession>A0A6P5IJ76</accession>
<gene>
    <name evidence="16" type="primary">SEBOX</name>
</gene>
<comment type="similarity">
    <text evidence="2">Belongs to the paired homeobox family.</text>
</comment>
<keyword evidence="5 11" id="KW-0371">Homeobox</keyword>
<comment type="subcellular location">
    <subcellularLocation>
        <location evidence="1 11 12">Nucleus</location>
    </subcellularLocation>
</comment>
<dbReference type="Pfam" id="PF00046">
    <property type="entry name" value="Homeodomain"/>
    <property type="match status" value="1"/>
</dbReference>
<comment type="function">
    <text evidence="7">Probable transcription factor involved in the control of specification of mesoderm and endoderm.</text>
</comment>
<feature type="region of interest" description="Disordered" evidence="13">
    <location>
        <begin position="134"/>
        <end position="223"/>
    </location>
</feature>
<proteinExistence type="inferred from homology"/>
<evidence type="ECO:0000256" key="11">
    <source>
        <dbReference type="PROSITE-ProRule" id="PRU00108"/>
    </source>
</evidence>
<evidence type="ECO:0000313" key="16">
    <source>
        <dbReference type="RefSeq" id="XP_020818876.1"/>
    </source>
</evidence>
<evidence type="ECO:0000313" key="15">
    <source>
        <dbReference type="Proteomes" id="UP000515140"/>
    </source>
</evidence>
<dbReference type="InterPro" id="IPR001356">
    <property type="entry name" value="HD"/>
</dbReference>
<evidence type="ECO:0000256" key="1">
    <source>
        <dbReference type="ARBA" id="ARBA00004123"/>
    </source>
</evidence>
<dbReference type="FunCoup" id="A0A6P5IJ76">
    <property type="interactions" value="22"/>
</dbReference>
<dbReference type="AlphaFoldDB" id="A0A6P5IJ76"/>
<dbReference type="InParanoid" id="A0A6P5IJ76"/>
<dbReference type="RefSeq" id="XP_020818876.1">
    <property type="nucleotide sequence ID" value="XM_020963217.1"/>
</dbReference>
<feature type="DNA-binding region" description="Homeobox" evidence="11">
    <location>
        <begin position="76"/>
        <end position="135"/>
    </location>
</feature>
<evidence type="ECO:0000256" key="3">
    <source>
        <dbReference type="ARBA" id="ARBA00022473"/>
    </source>
</evidence>
<evidence type="ECO:0000256" key="2">
    <source>
        <dbReference type="ARBA" id="ARBA00005733"/>
    </source>
</evidence>
<dbReference type="PANTHER" id="PTHR47777:SF1">
    <property type="entry name" value="HOMEOBOX PROTEIN SEBOX"/>
    <property type="match status" value="1"/>
</dbReference>
<name>A0A6P5IJ76_PHACI</name>
<dbReference type="SMART" id="SM00389">
    <property type="entry name" value="HOX"/>
    <property type="match status" value="1"/>
</dbReference>
<keyword evidence="4 11" id="KW-0238">DNA-binding</keyword>
<dbReference type="PROSITE" id="PS50071">
    <property type="entry name" value="HOMEOBOX_2"/>
    <property type="match status" value="1"/>
</dbReference>
<dbReference type="SUPFAM" id="SSF46689">
    <property type="entry name" value="Homeodomain-like"/>
    <property type="match status" value="1"/>
</dbReference>
<evidence type="ECO:0000256" key="7">
    <source>
        <dbReference type="ARBA" id="ARBA00054519"/>
    </source>
</evidence>
<evidence type="ECO:0000256" key="8">
    <source>
        <dbReference type="ARBA" id="ARBA00073661"/>
    </source>
</evidence>
<evidence type="ECO:0000256" key="9">
    <source>
        <dbReference type="ARBA" id="ARBA00076106"/>
    </source>
</evidence>
<evidence type="ECO:0000256" key="6">
    <source>
        <dbReference type="ARBA" id="ARBA00023242"/>
    </source>
</evidence>
<organism evidence="15 16">
    <name type="scientific">Phascolarctos cinereus</name>
    <name type="common">Koala</name>
    <dbReference type="NCBI Taxonomy" id="38626"/>
    <lineage>
        <taxon>Eukaryota</taxon>
        <taxon>Metazoa</taxon>
        <taxon>Chordata</taxon>
        <taxon>Craniata</taxon>
        <taxon>Vertebrata</taxon>
        <taxon>Euteleostomi</taxon>
        <taxon>Mammalia</taxon>
        <taxon>Metatheria</taxon>
        <taxon>Diprotodontia</taxon>
        <taxon>Phascolarctidae</taxon>
        <taxon>Phascolarctos</taxon>
    </lineage>
</organism>
<evidence type="ECO:0000259" key="14">
    <source>
        <dbReference type="PROSITE" id="PS50071"/>
    </source>
</evidence>
<protein>
    <recommendedName>
        <fullName evidence="8">Homeobox protein SEBOX</fullName>
    </recommendedName>
    <alternativeName>
        <fullName evidence="9">Homeobox OG-9</fullName>
    </alternativeName>
    <alternativeName>
        <fullName evidence="10">Skin-, embryo-, brain- and oocyte-specific homeobox</fullName>
    </alternativeName>
</protein>
<dbReference type="GeneID" id="110192204"/>
<evidence type="ECO:0000256" key="13">
    <source>
        <dbReference type="SAM" id="MobiDB-lite"/>
    </source>
</evidence>
<sequence length="250" mass="27350">MMIKVMGPHETKEDEWVVREGKRGKNRTNPGELLDEGIPVTARLLHSMLDSPGGESISCSPMDASEAGRAPVPSTRRRKRTTFSKGQLLELERVFAARPYPDISTRERLARLTRLPEAKIQVWFQNRRARRIKSRKPEGLSAWTKDPWGTLPPGNNPLHPQDPESWGHSSPHDSDPNPGWLPFCPTPGLAPGHSGIRVKVLGPGGVGPPGGASKPPGPLHRWERGATQTSLGSLSDLIYNAAIVTNLDDA</sequence>
<evidence type="ECO:0000256" key="12">
    <source>
        <dbReference type="RuleBase" id="RU000682"/>
    </source>
</evidence>
<dbReference type="FunFam" id="1.10.10.60:FF:000312">
    <property type="entry name" value="Mix-type homeobox gene 1"/>
    <property type="match status" value="1"/>
</dbReference>
<dbReference type="CDD" id="cd00086">
    <property type="entry name" value="homeodomain"/>
    <property type="match status" value="1"/>
</dbReference>
<feature type="region of interest" description="Disordered" evidence="13">
    <location>
        <begin position="51"/>
        <end position="83"/>
    </location>
</feature>